<feature type="compositionally biased region" description="Acidic residues" evidence="1">
    <location>
        <begin position="579"/>
        <end position="602"/>
    </location>
</feature>
<evidence type="ECO:0000313" key="2">
    <source>
        <dbReference type="EMBL" id="CAI3993641.1"/>
    </source>
</evidence>
<dbReference type="AlphaFoldDB" id="A0A9P1CNX7"/>
<reference evidence="2" key="1">
    <citation type="submission" date="2022-10" db="EMBL/GenBank/DDBJ databases">
        <authorList>
            <person name="Chen Y."/>
            <person name="Dougan E. K."/>
            <person name="Chan C."/>
            <person name="Rhodes N."/>
            <person name="Thang M."/>
        </authorList>
    </citation>
    <scope>NUCLEOTIDE SEQUENCE</scope>
</reference>
<feature type="region of interest" description="Disordered" evidence="1">
    <location>
        <begin position="564"/>
        <end position="611"/>
    </location>
</feature>
<proteinExistence type="predicted"/>
<accession>A0A9P1CNX7</accession>
<feature type="non-terminal residue" evidence="2">
    <location>
        <position position="1"/>
    </location>
</feature>
<evidence type="ECO:0000313" key="3">
    <source>
        <dbReference type="EMBL" id="CAL1147016.1"/>
    </source>
</evidence>
<sequence length="819" mass="90694">EITRRMFPDVTLIQQRVAAASKMNPAVPELAEFLEELQVTATPMDSYSLPANVTRRLPESYFKKKSLTLFCSEAKDMDDLIVNVRPDADLLADERFVETIRPKGQMVFDQTPFQGLKVLSRGSALGNKIVRTRHRDPTSEDSAIYVELDFLGDPSDMRVVIHTEPPDADCIRELMACSILVAKDVVSEALGTEWHGRFAGRRGNSRRIGRHCLLAFLVCEALKQPIAAYENAPRHHWAQAGQGPPETLMTALGLCGLKHFSGVDFRPLRKKGALASAAFGAMDAQSEKLKAQSKMMHRVSHFPMESMIGMDYLDPASQPHVAYISCSARLPNHNVSGYGLVRLPASVNVVARILETAAVLDVLVTLKLHGSGSNQVFSNPGLENLISELLATGFVFVSKASEGHSLRDAGWLRENATYANQLVAGFLTELAGGAALPDDVSKEIKKKLALSAAETPAYLAMSHEFEDRRHSDAARSILELNERIVDVGDIREFVQANAGLMEEEGTPADLKAAYQELKEFAEVLLPPDPDTWRQVLIEKWQDMLDPTAEVFIYVISPAPIGGPAGNTWHGYSQMRTRDDEDDEDDEDDKDDKEDKEDEEDEEERRRGDDIWDPPRVALKLPSVVDKGLLIQESGLFMFCPPFMPNTVCTATHGDQPVVQDALRDARSGDSFLCVAETLPLVGSEVLSGSDSLSDIHSLFDAVGRVVTSLVKTVVQASHSFPEWTQQVDQLQSDFSSTIVSIETSLTRFSPWYQSVPARYGRFAFDEPCSFRPLFLRECALVPSQDDSVQRSPVSEPVIGAHLHDLFKSCHTLEVPVWYV</sequence>
<dbReference type="EMBL" id="CAMXCT010001857">
    <property type="protein sequence ID" value="CAI3993641.1"/>
    <property type="molecule type" value="Genomic_DNA"/>
</dbReference>
<dbReference type="EMBL" id="CAMXCT020001857">
    <property type="protein sequence ID" value="CAL1147016.1"/>
    <property type="molecule type" value="Genomic_DNA"/>
</dbReference>
<dbReference type="EMBL" id="CAMXCT030001857">
    <property type="protein sequence ID" value="CAL4780953.1"/>
    <property type="molecule type" value="Genomic_DNA"/>
</dbReference>
<dbReference type="Proteomes" id="UP001152797">
    <property type="component" value="Unassembled WGS sequence"/>
</dbReference>
<gene>
    <name evidence="2" type="ORF">C1SCF055_LOCUS20369</name>
</gene>
<feature type="non-terminal residue" evidence="2">
    <location>
        <position position="819"/>
    </location>
</feature>
<reference evidence="3" key="2">
    <citation type="submission" date="2024-04" db="EMBL/GenBank/DDBJ databases">
        <authorList>
            <person name="Chen Y."/>
            <person name="Shah S."/>
            <person name="Dougan E. K."/>
            <person name="Thang M."/>
            <person name="Chan C."/>
        </authorList>
    </citation>
    <scope>NUCLEOTIDE SEQUENCE [LARGE SCALE GENOMIC DNA]</scope>
</reference>
<comment type="caution">
    <text evidence="2">The sequence shown here is derived from an EMBL/GenBank/DDBJ whole genome shotgun (WGS) entry which is preliminary data.</text>
</comment>
<name>A0A9P1CNX7_9DINO</name>
<keyword evidence="4" id="KW-1185">Reference proteome</keyword>
<evidence type="ECO:0000313" key="4">
    <source>
        <dbReference type="Proteomes" id="UP001152797"/>
    </source>
</evidence>
<organism evidence="2">
    <name type="scientific">Cladocopium goreaui</name>
    <dbReference type="NCBI Taxonomy" id="2562237"/>
    <lineage>
        <taxon>Eukaryota</taxon>
        <taxon>Sar</taxon>
        <taxon>Alveolata</taxon>
        <taxon>Dinophyceae</taxon>
        <taxon>Suessiales</taxon>
        <taxon>Symbiodiniaceae</taxon>
        <taxon>Cladocopium</taxon>
    </lineage>
</organism>
<protein>
    <submittedName>
        <fullName evidence="2">Uncharacterized protein</fullName>
    </submittedName>
</protein>
<evidence type="ECO:0000256" key="1">
    <source>
        <dbReference type="SAM" id="MobiDB-lite"/>
    </source>
</evidence>